<keyword evidence="6" id="KW-0540">Nuclease</keyword>
<evidence type="ECO:0000256" key="2">
    <source>
        <dbReference type="ARBA" id="ARBA00011322"/>
    </source>
</evidence>
<dbReference type="Gene3D" id="3.40.50.300">
    <property type="entry name" value="P-loop containing nucleotide triphosphate hydrolases"/>
    <property type="match status" value="2"/>
</dbReference>
<dbReference type="AlphaFoldDB" id="A0A401IVT0"/>
<evidence type="ECO:0000256" key="3">
    <source>
        <dbReference type="ARBA" id="ARBA00013368"/>
    </source>
</evidence>
<dbReference type="InterPro" id="IPR038729">
    <property type="entry name" value="Rad50/SbcC_AAA"/>
</dbReference>
<dbReference type="GO" id="GO:0006302">
    <property type="term" value="P:double-strand break repair"/>
    <property type="evidence" value="ECO:0007669"/>
    <property type="project" value="InterPro"/>
</dbReference>
<dbReference type="EMBL" id="BFFP01000043">
    <property type="protein sequence ID" value="GBG95615.1"/>
    <property type="molecule type" value="Genomic_DNA"/>
</dbReference>
<dbReference type="InterPro" id="IPR027417">
    <property type="entry name" value="P-loop_NTPase"/>
</dbReference>
<dbReference type="Pfam" id="PF13558">
    <property type="entry name" value="SbcC_Walker_B"/>
    <property type="match status" value="1"/>
</dbReference>
<evidence type="ECO:0000256" key="1">
    <source>
        <dbReference type="ARBA" id="ARBA00006930"/>
    </source>
</evidence>
<keyword evidence="6" id="KW-0269">Exonuclease</keyword>
<dbReference type="SUPFAM" id="SSF52540">
    <property type="entry name" value="P-loop containing nucleoside triphosphate hydrolases"/>
    <property type="match status" value="1"/>
</dbReference>
<evidence type="ECO:0000313" key="6">
    <source>
        <dbReference type="EMBL" id="GBG95615.1"/>
    </source>
</evidence>
<feature type="coiled-coil region" evidence="4">
    <location>
        <begin position="683"/>
        <end position="717"/>
    </location>
</feature>
<comment type="subunit">
    <text evidence="2">Heterodimer of SbcC and SbcD.</text>
</comment>
<organism evidence="6 7">
    <name type="scientific">Ligilactobacillus salitolerans</name>
    <dbReference type="NCBI Taxonomy" id="1808352"/>
    <lineage>
        <taxon>Bacteria</taxon>
        <taxon>Bacillati</taxon>
        <taxon>Bacillota</taxon>
        <taxon>Bacilli</taxon>
        <taxon>Lactobacillales</taxon>
        <taxon>Lactobacillaceae</taxon>
        <taxon>Ligilactobacillus</taxon>
    </lineage>
</organism>
<dbReference type="PANTHER" id="PTHR32114:SF2">
    <property type="entry name" value="ABC TRANSPORTER ABCH.3"/>
    <property type="match status" value="1"/>
</dbReference>
<keyword evidence="4" id="KW-0175">Coiled coil</keyword>
<reference evidence="6 7" key="1">
    <citation type="journal article" date="2019" name="Int. J. Syst. Evol. Microbiol.">
        <title>Lactobacillus salitolerans sp. nov., a novel lactic acid bacterium isolated from spent mushroom substrates.</title>
        <authorList>
            <person name="Tohno M."/>
            <person name="Tanizawa Y."/>
            <person name="Kojima Y."/>
            <person name="Sakamoto M."/>
            <person name="Nakamura Y."/>
            <person name="Ohkuma M."/>
            <person name="Kobayashi H."/>
        </authorList>
    </citation>
    <scope>NUCLEOTIDE SEQUENCE [LARGE SCALE GENOMIC DNA]</scope>
    <source>
        <strain evidence="6 7">YK43</strain>
    </source>
</reference>
<feature type="domain" description="Rad50/SbcC-type AAA" evidence="5">
    <location>
        <begin position="5"/>
        <end position="294"/>
    </location>
</feature>
<dbReference type="GO" id="GO:0004527">
    <property type="term" value="F:exonuclease activity"/>
    <property type="evidence" value="ECO:0007669"/>
    <property type="project" value="UniProtKB-KW"/>
</dbReference>
<gene>
    <name evidence="6" type="primary">sbcC</name>
    <name evidence="6" type="ORF">LFYK43_20740</name>
</gene>
<dbReference type="OrthoDB" id="9795626at2"/>
<feature type="coiled-coil region" evidence="4">
    <location>
        <begin position="343"/>
        <end position="407"/>
    </location>
</feature>
<comment type="similarity">
    <text evidence="1">Belongs to the SMC family. SbcC subfamily.</text>
</comment>
<keyword evidence="6" id="KW-0378">Hydrolase</keyword>
<feature type="coiled-coil region" evidence="4">
    <location>
        <begin position="435"/>
        <end position="500"/>
    </location>
</feature>
<feature type="coiled-coil region" evidence="4">
    <location>
        <begin position="234"/>
        <end position="302"/>
    </location>
</feature>
<keyword evidence="7" id="KW-1185">Reference proteome</keyword>
<accession>A0A401IVT0</accession>
<dbReference type="Pfam" id="PF13476">
    <property type="entry name" value="AAA_23"/>
    <property type="match status" value="1"/>
</dbReference>
<dbReference type="GO" id="GO:0016887">
    <property type="term" value="F:ATP hydrolysis activity"/>
    <property type="evidence" value="ECO:0007669"/>
    <property type="project" value="InterPro"/>
</dbReference>
<comment type="caution">
    <text evidence="6">The sequence shown here is derived from an EMBL/GenBank/DDBJ whole genome shotgun (WGS) entry which is preliminary data.</text>
</comment>
<dbReference type="Proteomes" id="UP000286848">
    <property type="component" value="Unassembled WGS sequence"/>
</dbReference>
<sequence length="1041" mass="118844">MKPIKIRMRYFGPYVDQTIDFREFSDAPVFLISGKTGAGKTTIFDAMCFALFGRTSGDERAAEQMRSDFAAADDLTEVTFVFDDQQRRYQITRSPKQTVTAKHGNKTTTRTAKVSLIYIDAEGEKKEITKINQANQFINDLLNLTAEQFSQIVLLPQGQFRNFLVADSNQKEAVLRELFGTGFYRLFVDDISEKAKARHRASEQELLRLRSLQANAKFERPEDNNSELPVLDWLETLQKEIERKKQLGSKYQEEYQRNEERKTQLNRTYQMQQTLLEDQQELVRLQKQAAELEQQKPQIIDTKKQLTELEWGDQQRDLVNERLSSSRLVQELQDQQKLKRAEQGRVQIELERLRAELKEIERAEPQINEFQGQIERLKAKVDLYQEVEKLAKQHDQLTEQVQQTKRSSMEAQLAITTDTEEIDKLTAKLAGYQDLQQQGVEVQKQQDQATDLKQQMLAVKASLQEQTETEKKLQKLKQDASVLSENARQAQRKYDQLEQKYTSDQIVILASRLKPGTPCPLCGSTEHPHPAELTMQAQPTTKEEVDRAQQTAQAAYGKLHSQNGTIQTQTQFLTEKKERLLAQQTALAERIGLDPAAEFSEIEATLGELEKKQASDQKSYAQRLEQSKKLNDRLVSLRQKRPILEQQSAAASESYHQTIVEEQKVLTEYKQKQQQLPSGFGSSTKLSEQLERWQQQVAKHRRKKEEYQEKVNSGNSQLAALTAGIKERTERQDQAKKHEQAALSKLQERVAAYEGPMDLTRLEELCTQLDQIPQLRKKVQDYQEKCTINQTSQKQLQARISGRPKPDIAATSAQIAELDKAQNELFQQRSAVVHLYQGNQDVFDQVKQILEKYQQTLKESQQWDQLAEVVAGKGKLKLNIERYVLQSYFKQVLEVANQRFSDLTGGRYGFVLDEGHGSYASNTGLELNIYDDNAGKIRSVHTLSGGESFIAALCLALALGEVVSAQAGGIFVEALFIDEGFGSLDQDSLQVALDALKAIEGENRLIGIISHVSELRSEIPDQLHVISSHGRSSIRYDHEFD</sequence>
<evidence type="ECO:0000259" key="5">
    <source>
        <dbReference type="Pfam" id="PF13476"/>
    </source>
</evidence>
<name>A0A401IVT0_9LACO</name>
<proteinExistence type="inferred from homology"/>
<dbReference type="RefSeq" id="WP_124978067.1">
    <property type="nucleotide sequence ID" value="NZ_BFFP01000043.1"/>
</dbReference>
<protein>
    <recommendedName>
        <fullName evidence="3">Nuclease SbcCD subunit C</fullName>
    </recommendedName>
</protein>
<evidence type="ECO:0000256" key="4">
    <source>
        <dbReference type="SAM" id="Coils"/>
    </source>
</evidence>
<evidence type="ECO:0000313" key="7">
    <source>
        <dbReference type="Proteomes" id="UP000286848"/>
    </source>
</evidence>
<dbReference type="PANTHER" id="PTHR32114">
    <property type="entry name" value="ABC TRANSPORTER ABCH.3"/>
    <property type="match status" value="1"/>
</dbReference>